<name>A0ABY5Z664_9ACTN</name>
<proteinExistence type="predicted"/>
<gene>
    <name evidence="1" type="ORF">Drose_04500</name>
</gene>
<dbReference type="RefSeq" id="WP_260726908.1">
    <property type="nucleotide sequence ID" value="NZ_BAAABS010000070.1"/>
</dbReference>
<dbReference type="EMBL" id="CP073721">
    <property type="protein sequence ID" value="UWZ37550.1"/>
    <property type="molecule type" value="Genomic_DNA"/>
</dbReference>
<organism evidence="1 2">
    <name type="scientific">Dactylosporangium roseum</name>
    <dbReference type="NCBI Taxonomy" id="47989"/>
    <lineage>
        <taxon>Bacteria</taxon>
        <taxon>Bacillati</taxon>
        <taxon>Actinomycetota</taxon>
        <taxon>Actinomycetes</taxon>
        <taxon>Micromonosporales</taxon>
        <taxon>Micromonosporaceae</taxon>
        <taxon>Dactylosporangium</taxon>
    </lineage>
</organism>
<reference evidence="1" key="1">
    <citation type="submission" date="2021-04" db="EMBL/GenBank/DDBJ databases">
        <title>Biosynthetic gene clusters of Dactylosporangioum roseum.</title>
        <authorList>
            <person name="Hartkoorn R.C."/>
            <person name="Beaudoing E."/>
            <person name="Hot D."/>
            <person name="Moureu S."/>
        </authorList>
    </citation>
    <scope>NUCLEOTIDE SEQUENCE</scope>
    <source>
        <strain evidence="1">NRRL B-16295</strain>
    </source>
</reference>
<evidence type="ECO:0000313" key="1">
    <source>
        <dbReference type="EMBL" id="UWZ37550.1"/>
    </source>
</evidence>
<keyword evidence="2" id="KW-1185">Reference proteome</keyword>
<sequence length="58" mass="6263">MSKVKYTECGDGKTVSDEHCGNDCGGYYDADSGDWEEPVNCEHCGCCSCNSCAYARHA</sequence>
<evidence type="ECO:0000313" key="2">
    <source>
        <dbReference type="Proteomes" id="UP001058271"/>
    </source>
</evidence>
<dbReference type="Proteomes" id="UP001058271">
    <property type="component" value="Chromosome"/>
</dbReference>
<accession>A0ABY5Z664</accession>
<protein>
    <submittedName>
        <fullName evidence="1">Uncharacterized protein</fullName>
    </submittedName>
</protein>